<sequence>MFNISDIMIDKEEVSMTFKIPVNITAENDPDTHIINKNQIDLSTIPECSSVSNDSSSVSKIHILYIVRKAAQILATQGVSCCECPLTQYKLSPLSDCR</sequence>
<evidence type="ECO:0000313" key="1">
    <source>
        <dbReference type="EMBL" id="MSS87393.1"/>
    </source>
</evidence>
<dbReference type="AlphaFoldDB" id="A0A6N7W9P1"/>
<organism evidence="1 2">
    <name type="scientific">Eisenbergiella porci</name>
    <dbReference type="NCBI Taxonomy" id="2652274"/>
    <lineage>
        <taxon>Bacteria</taxon>
        <taxon>Bacillati</taxon>
        <taxon>Bacillota</taxon>
        <taxon>Clostridia</taxon>
        <taxon>Lachnospirales</taxon>
        <taxon>Lachnospiraceae</taxon>
        <taxon>Eisenbergiella</taxon>
    </lineage>
</organism>
<protein>
    <submittedName>
        <fullName evidence="1">Uncharacterized protein</fullName>
    </submittedName>
</protein>
<name>A0A6N7W9P1_9FIRM</name>
<keyword evidence="2" id="KW-1185">Reference proteome</keyword>
<proteinExistence type="predicted"/>
<gene>
    <name evidence="1" type="ORF">FYJ45_03210</name>
</gene>
<dbReference type="Proteomes" id="UP000436047">
    <property type="component" value="Unassembled WGS sequence"/>
</dbReference>
<accession>A0A6N7W9P1</accession>
<comment type="caution">
    <text evidence="1">The sequence shown here is derived from an EMBL/GenBank/DDBJ whole genome shotgun (WGS) entry which is preliminary data.</text>
</comment>
<dbReference type="EMBL" id="VUMI01000004">
    <property type="protein sequence ID" value="MSS87393.1"/>
    <property type="molecule type" value="Genomic_DNA"/>
</dbReference>
<evidence type="ECO:0000313" key="2">
    <source>
        <dbReference type="Proteomes" id="UP000436047"/>
    </source>
</evidence>
<reference evidence="1 2" key="1">
    <citation type="submission" date="2019-08" db="EMBL/GenBank/DDBJ databases">
        <title>In-depth cultivation of the pig gut microbiome towards novel bacterial diversity and tailored functional studies.</title>
        <authorList>
            <person name="Wylensek D."/>
            <person name="Hitch T.C.A."/>
            <person name="Clavel T."/>
        </authorList>
    </citation>
    <scope>NUCLEOTIDE SEQUENCE [LARGE SCALE GENOMIC DNA]</scope>
    <source>
        <strain evidence="1 2">WCA-389-WT-23B</strain>
    </source>
</reference>